<keyword evidence="1" id="KW-1133">Transmembrane helix</keyword>
<evidence type="ECO:0000313" key="2">
    <source>
        <dbReference type="EMBL" id="MBG0741286.1"/>
    </source>
</evidence>
<keyword evidence="1" id="KW-0812">Transmembrane</keyword>
<dbReference type="InterPro" id="IPR019675">
    <property type="entry name" value="DUF2550"/>
</dbReference>
<dbReference type="EMBL" id="JADNYM010000027">
    <property type="protein sequence ID" value="MBG0741286.1"/>
    <property type="molecule type" value="Genomic_DNA"/>
</dbReference>
<protein>
    <submittedName>
        <fullName evidence="2">DUF2550 domain-containing protein</fullName>
    </submittedName>
</protein>
<gene>
    <name evidence="2" type="ORF">IV500_18125</name>
</gene>
<dbReference type="Pfam" id="PF10739">
    <property type="entry name" value="DUF2550"/>
    <property type="match status" value="1"/>
</dbReference>
<dbReference type="RefSeq" id="WP_196398217.1">
    <property type="nucleotide sequence ID" value="NZ_JADNYM010000027.1"/>
</dbReference>
<proteinExistence type="predicted"/>
<reference evidence="2 3" key="1">
    <citation type="submission" date="2020-11" db="EMBL/GenBank/DDBJ databases">
        <title>Arthrobacter antarcticus sp. nov., isolated from Antarctic Soil.</title>
        <authorList>
            <person name="Li J."/>
        </authorList>
    </citation>
    <scope>NUCLEOTIDE SEQUENCE [LARGE SCALE GENOMIC DNA]</scope>
    <source>
        <strain evidence="2 3">Z1-20</strain>
    </source>
</reference>
<evidence type="ECO:0000256" key="1">
    <source>
        <dbReference type="SAM" id="Phobius"/>
    </source>
</evidence>
<dbReference type="AlphaFoldDB" id="A0A931CUP7"/>
<keyword evidence="1" id="KW-0472">Membrane</keyword>
<feature type="transmembrane region" description="Helical" evidence="1">
    <location>
        <begin position="6"/>
        <end position="27"/>
    </location>
</feature>
<evidence type="ECO:0000313" key="3">
    <source>
        <dbReference type="Proteomes" id="UP000655366"/>
    </source>
</evidence>
<comment type="caution">
    <text evidence="2">The sequence shown here is derived from an EMBL/GenBank/DDBJ whole genome shotgun (WGS) entry which is preliminary data.</text>
</comment>
<name>A0A931CUP7_9MICC</name>
<accession>A0A931CUP7</accession>
<dbReference type="Proteomes" id="UP000655366">
    <property type="component" value="Unassembled WGS sequence"/>
</dbReference>
<keyword evidence="3" id="KW-1185">Reference proteome</keyword>
<sequence>MNEPGAPFIVIAAVFLLLVVILCLFGVRRFQLQRALGTVDASICSSGNRWQMGVCRYQDADLEWFRLMSLSPRARHTFRRSSIVLVGRRQPTESERIRVQPDVVIVTLSYEGQEMLLAMKFDAYAGLSSWLEAGPVIGIGTWR</sequence>
<organism evidence="2 3">
    <name type="scientific">Arthrobacter terrae</name>
    <dbReference type="NCBI Taxonomy" id="2935737"/>
    <lineage>
        <taxon>Bacteria</taxon>
        <taxon>Bacillati</taxon>
        <taxon>Actinomycetota</taxon>
        <taxon>Actinomycetes</taxon>
        <taxon>Micrococcales</taxon>
        <taxon>Micrococcaceae</taxon>
        <taxon>Arthrobacter</taxon>
    </lineage>
</organism>